<comment type="caution">
    <text evidence="2">The sequence shown here is derived from an EMBL/GenBank/DDBJ whole genome shotgun (WGS) entry which is preliminary data.</text>
</comment>
<sequence length="557" mass="63403">MYKSISQPAEDLIREISRLELEILYLEKYLLSLYRKNFAKRLSFALSSRAEERKPEASLESSANEEYSGIFRTHSSLSHVSACSFRASSPTYEALDTYHSLPLSMLERTNDGTTNENPTVYNVHEAPNWVSEEMIKCISTVYFHLSDNNLPFDSWIDKEPSGTFAATFEIHDLVRDSEKINSVQDMLHSYRSLISKLAQVNPGKLRHDERLAFWINVHNSLVMHAYLVYGIPKGSLKRVSLVLKAAYNIGGHTISVDTIQSSILGCRLPRPNPWLHSLFFPKKRFKAGDPMNAFAVKSLEPRLHFALCSGCKTDPTVRMYTSKKVFQELEMSKEDYIRMNVKFHKDHSLLVPKKVENFVKEIGGLAQSGIAQTVKHLLSDSMGVKNAAYNIGGHTISVDTIQSSILGCRLPRPNPWLHSLFFPKKRFKAGDPMNAFAVKSLEPRLHFALCSGCKTDPTVRMYTSKKVFQELEMSKEDYIRMNVKLHKDHSLLVPKKVENFVKEIGGLAQSGIAQTVEHLLSDSMGIKNFRLVKLWKKVDWIPYDFAFGFVLSKELVR</sequence>
<keyword evidence="3" id="KW-1185">Reference proteome</keyword>
<dbReference type="InterPro" id="IPR006869">
    <property type="entry name" value="DUF547"/>
</dbReference>
<accession>A0A9N7NBX3</accession>
<dbReference type="Proteomes" id="UP001153555">
    <property type="component" value="Unassembled WGS sequence"/>
</dbReference>
<evidence type="ECO:0000313" key="3">
    <source>
        <dbReference type="Proteomes" id="UP001153555"/>
    </source>
</evidence>
<name>A0A9N7NBX3_STRHE</name>
<dbReference type="AlphaFoldDB" id="A0A9N7NBX3"/>
<dbReference type="OrthoDB" id="418495at2759"/>
<dbReference type="Pfam" id="PF04784">
    <property type="entry name" value="DUF547"/>
    <property type="match status" value="2"/>
</dbReference>
<feature type="domain" description="DUF547" evidence="1">
    <location>
        <begin position="204"/>
        <end position="337"/>
    </location>
</feature>
<organism evidence="2 3">
    <name type="scientific">Striga hermonthica</name>
    <name type="common">Purple witchweed</name>
    <name type="synonym">Buchnera hermonthica</name>
    <dbReference type="NCBI Taxonomy" id="68872"/>
    <lineage>
        <taxon>Eukaryota</taxon>
        <taxon>Viridiplantae</taxon>
        <taxon>Streptophyta</taxon>
        <taxon>Embryophyta</taxon>
        <taxon>Tracheophyta</taxon>
        <taxon>Spermatophyta</taxon>
        <taxon>Magnoliopsida</taxon>
        <taxon>eudicotyledons</taxon>
        <taxon>Gunneridae</taxon>
        <taxon>Pentapetalae</taxon>
        <taxon>asterids</taxon>
        <taxon>lamiids</taxon>
        <taxon>Lamiales</taxon>
        <taxon>Orobanchaceae</taxon>
        <taxon>Buchnereae</taxon>
        <taxon>Striga</taxon>
    </lineage>
</organism>
<proteinExistence type="predicted"/>
<evidence type="ECO:0000259" key="1">
    <source>
        <dbReference type="Pfam" id="PF04784"/>
    </source>
</evidence>
<protein>
    <recommendedName>
        <fullName evidence="1">DUF547 domain-containing protein</fullName>
    </recommendedName>
</protein>
<dbReference type="PANTHER" id="PTHR23054:SF20">
    <property type="entry name" value="DUF547 DOMAIN-CONTAINING PROTEIN"/>
    <property type="match status" value="1"/>
</dbReference>
<dbReference type="EMBL" id="CACSLK010027752">
    <property type="protein sequence ID" value="CAA0827600.1"/>
    <property type="molecule type" value="Genomic_DNA"/>
</dbReference>
<dbReference type="PANTHER" id="PTHR23054">
    <property type="entry name" value="TERNARY COMPLEX FACTOR MIP1, LEUCINE-ZIPPER-RELATED"/>
    <property type="match status" value="1"/>
</dbReference>
<evidence type="ECO:0000313" key="2">
    <source>
        <dbReference type="EMBL" id="CAA0827600.1"/>
    </source>
</evidence>
<reference evidence="2" key="1">
    <citation type="submission" date="2019-12" db="EMBL/GenBank/DDBJ databases">
        <authorList>
            <person name="Scholes J."/>
        </authorList>
    </citation>
    <scope>NUCLEOTIDE SEQUENCE</scope>
</reference>
<feature type="domain" description="DUF547" evidence="1">
    <location>
        <begin position="381"/>
        <end position="479"/>
    </location>
</feature>
<gene>
    <name evidence="2" type="ORF">SHERM_23295</name>
</gene>